<organism evidence="3 4">
    <name type="scientific">Microterricola gilva</name>
    <dbReference type="NCBI Taxonomy" id="393267"/>
    <lineage>
        <taxon>Bacteria</taxon>
        <taxon>Bacillati</taxon>
        <taxon>Actinomycetota</taxon>
        <taxon>Actinomycetes</taxon>
        <taxon>Micrococcales</taxon>
        <taxon>Microbacteriaceae</taxon>
        <taxon>Microterricola</taxon>
    </lineage>
</organism>
<protein>
    <recommendedName>
        <fullName evidence="1">SURF1-like protein</fullName>
    </recommendedName>
</protein>
<dbReference type="Proteomes" id="UP000291483">
    <property type="component" value="Unassembled WGS sequence"/>
</dbReference>
<evidence type="ECO:0000313" key="4">
    <source>
        <dbReference type="Proteomes" id="UP000291483"/>
    </source>
</evidence>
<comment type="subcellular location">
    <subcellularLocation>
        <location evidence="1">Cell membrane</location>
        <topology evidence="1">Multi-pass membrane protein</topology>
    </subcellularLocation>
</comment>
<proteinExistence type="inferred from homology"/>
<feature type="region of interest" description="Disordered" evidence="2">
    <location>
        <begin position="251"/>
        <end position="273"/>
    </location>
</feature>
<reference evidence="3 4" key="1">
    <citation type="submission" date="2019-02" db="EMBL/GenBank/DDBJ databases">
        <title>Sequencing the genomes of 1000 actinobacteria strains.</title>
        <authorList>
            <person name="Klenk H.-P."/>
        </authorList>
    </citation>
    <scope>NUCLEOTIDE SEQUENCE [LARGE SCALE GENOMIC DNA]</scope>
    <source>
        <strain evidence="3 4">DSM 18319</strain>
    </source>
</reference>
<dbReference type="InterPro" id="IPR002994">
    <property type="entry name" value="Surf1/Shy1"/>
</dbReference>
<keyword evidence="1" id="KW-0812">Transmembrane</keyword>
<dbReference type="CDD" id="cd06662">
    <property type="entry name" value="SURF1"/>
    <property type="match status" value="1"/>
</dbReference>
<gene>
    <name evidence="3" type="ORF">EV379_0510</name>
</gene>
<dbReference type="GO" id="GO:0005886">
    <property type="term" value="C:plasma membrane"/>
    <property type="evidence" value="ECO:0007669"/>
    <property type="project" value="UniProtKB-SubCell"/>
</dbReference>
<keyword evidence="4" id="KW-1185">Reference proteome</keyword>
<comment type="similarity">
    <text evidence="1">Belongs to the SURF1 family.</text>
</comment>
<evidence type="ECO:0000313" key="3">
    <source>
        <dbReference type="EMBL" id="RZU64216.1"/>
    </source>
</evidence>
<dbReference type="EMBL" id="SHLC01000001">
    <property type="protein sequence ID" value="RZU64216.1"/>
    <property type="molecule type" value="Genomic_DNA"/>
</dbReference>
<feature type="transmembrane region" description="Helical" evidence="1">
    <location>
        <begin position="216"/>
        <end position="237"/>
    </location>
</feature>
<keyword evidence="1" id="KW-1133">Transmembrane helix</keyword>
<evidence type="ECO:0000256" key="1">
    <source>
        <dbReference type="RuleBase" id="RU363076"/>
    </source>
</evidence>
<accession>A0A4V2GAG4</accession>
<name>A0A4V2GAG4_9MICO</name>
<evidence type="ECO:0000256" key="2">
    <source>
        <dbReference type="SAM" id="MobiDB-lite"/>
    </source>
</evidence>
<comment type="caution">
    <text evidence="3">The sequence shown here is derived from an EMBL/GenBank/DDBJ whole genome shotgun (WGS) entry which is preliminary data.</text>
</comment>
<comment type="caution">
    <text evidence="1">Lacks conserved residue(s) required for the propagation of feature annotation.</text>
</comment>
<dbReference type="Pfam" id="PF02104">
    <property type="entry name" value="SURF1"/>
    <property type="match status" value="1"/>
</dbReference>
<dbReference type="AlphaFoldDB" id="A0A4V2GAG4"/>
<feature type="compositionally biased region" description="Low complexity" evidence="2">
    <location>
        <begin position="253"/>
        <end position="267"/>
    </location>
</feature>
<keyword evidence="1" id="KW-0472">Membrane</keyword>
<sequence length="273" mass="29295">MLSIMVRPRWILALLGALAVAAVFALLGQWQLKSAMESGEVEERTTEVVQPLTEVANPADPIRQTATGQMVSVDGHFIGGDEQIIAGRLNGGVAGYWVVSHFAVELPDSPGIPVARGWAADAETAEQVAATLAEHDSAAETISITGRLLPSEGPEVPADGTDPHEMRTVAVSALINLWSDFDNQSVYTAYIVGADAPAGLAEIDSPEPNPEIELNWLNIFYAVEWAVFAGFAVFLWYRLVRDAWEREREAAEEAAAQDAAVTPAADESLSERA</sequence>
<keyword evidence="1" id="KW-1003">Cell membrane</keyword>
<dbReference type="PROSITE" id="PS50895">
    <property type="entry name" value="SURF1"/>
    <property type="match status" value="1"/>
</dbReference>